<feature type="region of interest" description="Disordered" evidence="8">
    <location>
        <begin position="1"/>
        <end position="297"/>
    </location>
</feature>
<feature type="compositionally biased region" description="Acidic residues" evidence="8">
    <location>
        <begin position="30"/>
        <end position="41"/>
    </location>
</feature>
<keyword evidence="6" id="KW-0206">Cytoskeleton</keyword>
<dbReference type="AlphaFoldDB" id="A0A4U5U3G0"/>
<name>A0A4U5U3G0_COLLU</name>
<keyword evidence="5" id="KW-0970">Cilium biogenesis/degradation</keyword>
<evidence type="ECO:0000256" key="2">
    <source>
        <dbReference type="ARBA" id="ARBA00004138"/>
    </source>
</evidence>
<evidence type="ECO:0000256" key="8">
    <source>
        <dbReference type="SAM" id="MobiDB-lite"/>
    </source>
</evidence>
<dbReference type="PANTHER" id="PTHR34174:SF1">
    <property type="entry name" value="CENTRIOLAR AND CILIOGENESIS-ASSOCIATED PROTEIN HYLS1"/>
    <property type="match status" value="1"/>
</dbReference>
<evidence type="ECO:0000256" key="5">
    <source>
        <dbReference type="ARBA" id="ARBA00022794"/>
    </source>
</evidence>
<evidence type="ECO:0000256" key="1">
    <source>
        <dbReference type="ARBA" id="ARBA00004114"/>
    </source>
</evidence>
<dbReference type="Proteomes" id="UP000298787">
    <property type="component" value="Chromosome 3"/>
</dbReference>
<proteinExistence type="inferred from homology"/>
<feature type="compositionally biased region" description="Basic and acidic residues" evidence="8">
    <location>
        <begin position="277"/>
        <end position="287"/>
    </location>
</feature>
<gene>
    <name evidence="10" type="ORF">D9C73_002749</name>
</gene>
<keyword evidence="11" id="KW-1185">Reference proteome</keyword>
<comment type="similarity">
    <text evidence="3">Belongs to the HYLS1 family.</text>
</comment>
<evidence type="ECO:0000256" key="7">
    <source>
        <dbReference type="ARBA" id="ARBA00023273"/>
    </source>
</evidence>
<evidence type="ECO:0000313" key="11">
    <source>
        <dbReference type="Proteomes" id="UP000298787"/>
    </source>
</evidence>
<dbReference type="GO" id="GO:0097730">
    <property type="term" value="C:non-motile cilium"/>
    <property type="evidence" value="ECO:0007669"/>
    <property type="project" value="TreeGrafter"/>
</dbReference>
<evidence type="ECO:0000259" key="9">
    <source>
        <dbReference type="Pfam" id="PF15311"/>
    </source>
</evidence>
<protein>
    <submittedName>
        <fullName evidence="10">Hydrolethalus syndrome protein 1</fullName>
    </submittedName>
</protein>
<feature type="compositionally biased region" description="Acidic residues" evidence="8">
    <location>
        <begin position="87"/>
        <end position="98"/>
    </location>
</feature>
<reference evidence="10 11" key="1">
    <citation type="submission" date="2019-01" db="EMBL/GenBank/DDBJ databases">
        <title>Genome Assembly of Collichthys lucidus.</title>
        <authorList>
            <person name="Cai M."/>
            <person name="Xiao S."/>
        </authorList>
    </citation>
    <scope>NUCLEOTIDE SEQUENCE [LARGE SCALE GENOMIC DNA]</scope>
    <source>
        <strain evidence="10">JT15FE1705JMU</strain>
        <tissue evidence="10">Muscle</tissue>
    </source>
</reference>
<evidence type="ECO:0000256" key="6">
    <source>
        <dbReference type="ARBA" id="ARBA00023212"/>
    </source>
</evidence>
<feature type="region of interest" description="Disordered" evidence="8">
    <location>
        <begin position="374"/>
        <end position="393"/>
    </location>
</feature>
<feature type="compositionally biased region" description="Basic and acidic residues" evidence="8">
    <location>
        <begin position="119"/>
        <end position="148"/>
    </location>
</feature>
<keyword evidence="4" id="KW-0963">Cytoplasm</keyword>
<feature type="compositionally biased region" description="Polar residues" evidence="8">
    <location>
        <begin position="381"/>
        <end position="393"/>
    </location>
</feature>
<dbReference type="PANTHER" id="PTHR34174">
    <property type="entry name" value="HYDROLETHALUS SYNDROME PROTEIN 1"/>
    <property type="match status" value="1"/>
</dbReference>
<dbReference type="InterPro" id="IPR052319">
    <property type="entry name" value="Centriolar_ciliogenesis_assoc"/>
</dbReference>
<accession>A0A4U5U3G0</accession>
<evidence type="ECO:0000313" key="10">
    <source>
        <dbReference type="EMBL" id="TKS68686.1"/>
    </source>
</evidence>
<feature type="domain" description="Centriolar and ciliogenesis-associated protein HYLS1 C-terminal" evidence="9">
    <location>
        <begin position="422"/>
        <end position="507"/>
    </location>
</feature>
<feature type="compositionally biased region" description="Basic and acidic residues" evidence="8">
    <location>
        <begin position="42"/>
        <end position="56"/>
    </location>
</feature>
<feature type="compositionally biased region" description="Basic and acidic residues" evidence="8">
    <location>
        <begin position="195"/>
        <end position="258"/>
    </location>
</feature>
<sequence>MYKMYNTQSDDDSDNDKNSLNSSFWSDGERQEDEEEEEEKVEIERVISEEESKPVGDTEESLQETSVDGKPELKEGNVSGESLVGGIDDDDDLDDEESCSSSCDSPAPSLMTSGYGTYRPEEQEGGDYRDDHTITEFDQDSRGDLSEVRDDEEDDRSLGSFSWFDRFEPTEPDYDETYPLSVLADTEPEANCGDDGLREEVDITDMKPEEDKDQEGEKEFEDLHAASKNEVTDGTLEEQHHNAVAEDRFILDEKRLEGDSVNVEQGKLNERQEEEVQGIKEENKVESEDPDESSSNKDIKFIDSKVDFSQMTYEEMCKQWEGNLIQKKGKWFPVCDTYASVNSIRISGRSKDAASCLEERLAELNLSTSPQRVFETENEDVTSQSDTQSSETGGISMSAFESYIRGMTQAQSDVRPKPKSFIRPVMSQKAKKKTDPVAKYFQYKQLWEMFKLPGEKDRRHLRLEIKERLAYQPPPPKPRRVYVPNTYIVPTEKKRSALRWEVRNDLANGLVPYKFSYRF</sequence>
<feature type="compositionally biased region" description="Low complexity" evidence="8">
    <location>
        <begin position="99"/>
        <end position="110"/>
    </location>
</feature>
<dbReference type="Pfam" id="PF15311">
    <property type="entry name" value="HYLS1_C"/>
    <property type="match status" value="1"/>
</dbReference>
<dbReference type="GO" id="GO:0060271">
    <property type="term" value="P:cilium assembly"/>
    <property type="evidence" value="ECO:0007669"/>
    <property type="project" value="TreeGrafter"/>
</dbReference>
<keyword evidence="7" id="KW-0966">Cell projection</keyword>
<dbReference type="EMBL" id="CM014080">
    <property type="protein sequence ID" value="TKS68686.1"/>
    <property type="molecule type" value="Genomic_DNA"/>
</dbReference>
<dbReference type="InterPro" id="IPR027918">
    <property type="entry name" value="HYLS1_C_dom"/>
</dbReference>
<evidence type="ECO:0000256" key="4">
    <source>
        <dbReference type="ARBA" id="ARBA00022490"/>
    </source>
</evidence>
<comment type="subcellular location">
    <subcellularLocation>
        <location evidence="2">Cell projection</location>
        <location evidence="2">Cilium</location>
    </subcellularLocation>
    <subcellularLocation>
        <location evidence="1">Cytoplasm</location>
        <location evidence="1">Cytoskeleton</location>
        <location evidence="1">Microtubule organizing center</location>
        <location evidence="1">Centrosome</location>
        <location evidence="1">Centriole</location>
    </subcellularLocation>
</comment>
<dbReference type="GO" id="GO:0005814">
    <property type="term" value="C:centriole"/>
    <property type="evidence" value="ECO:0007669"/>
    <property type="project" value="UniProtKB-SubCell"/>
</dbReference>
<evidence type="ECO:0000256" key="3">
    <source>
        <dbReference type="ARBA" id="ARBA00010091"/>
    </source>
</evidence>
<organism evidence="10 11">
    <name type="scientific">Collichthys lucidus</name>
    <name type="common">Big head croaker</name>
    <name type="synonym">Sciaena lucida</name>
    <dbReference type="NCBI Taxonomy" id="240159"/>
    <lineage>
        <taxon>Eukaryota</taxon>
        <taxon>Metazoa</taxon>
        <taxon>Chordata</taxon>
        <taxon>Craniata</taxon>
        <taxon>Vertebrata</taxon>
        <taxon>Euteleostomi</taxon>
        <taxon>Actinopterygii</taxon>
        <taxon>Neopterygii</taxon>
        <taxon>Teleostei</taxon>
        <taxon>Neoteleostei</taxon>
        <taxon>Acanthomorphata</taxon>
        <taxon>Eupercaria</taxon>
        <taxon>Sciaenidae</taxon>
        <taxon>Collichthys</taxon>
    </lineage>
</organism>